<evidence type="ECO:0000256" key="3">
    <source>
        <dbReference type="SAM" id="SignalP"/>
    </source>
</evidence>
<dbReference type="EMBL" id="RJKM01000001">
    <property type="protein sequence ID" value="ROP41240.1"/>
    <property type="molecule type" value="Genomic_DNA"/>
</dbReference>
<dbReference type="PROSITE" id="PS00708">
    <property type="entry name" value="PRO_ENDOPEP_SER"/>
    <property type="match status" value="1"/>
</dbReference>
<feature type="transmembrane region" description="Helical" evidence="2">
    <location>
        <begin position="401"/>
        <end position="423"/>
    </location>
</feature>
<evidence type="ECO:0000313" key="5">
    <source>
        <dbReference type="Proteomes" id="UP000268727"/>
    </source>
</evidence>
<keyword evidence="5" id="KW-1185">Reference proteome</keyword>
<feature type="transmembrane region" description="Helical" evidence="2">
    <location>
        <begin position="435"/>
        <end position="456"/>
    </location>
</feature>
<dbReference type="PANTHER" id="PTHR43265">
    <property type="entry name" value="ESTERASE ESTD"/>
    <property type="match status" value="1"/>
</dbReference>
<dbReference type="Gene3D" id="3.40.50.1820">
    <property type="entry name" value="alpha/beta hydrolase"/>
    <property type="match status" value="1"/>
</dbReference>
<dbReference type="PROSITE" id="PS51318">
    <property type="entry name" value="TAT"/>
    <property type="match status" value="1"/>
</dbReference>
<feature type="chain" id="PRO_5017988035" description="Peptidase S9 prolyl oligopeptidase catalytic domain-containing protein" evidence="3">
    <location>
        <begin position="33"/>
        <end position="459"/>
    </location>
</feature>
<dbReference type="SUPFAM" id="SSF53474">
    <property type="entry name" value="alpha/beta-Hydrolases"/>
    <property type="match status" value="1"/>
</dbReference>
<reference evidence="4 5" key="1">
    <citation type="submission" date="2018-11" db="EMBL/GenBank/DDBJ databases">
        <title>Sequencing the genomes of 1000 actinobacteria strains.</title>
        <authorList>
            <person name="Klenk H.-P."/>
        </authorList>
    </citation>
    <scope>NUCLEOTIDE SEQUENCE [LARGE SCALE GENOMIC DNA]</scope>
    <source>
        <strain evidence="4 5">DSM 44231</strain>
    </source>
</reference>
<dbReference type="Proteomes" id="UP000268727">
    <property type="component" value="Unassembled WGS sequence"/>
</dbReference>
<keyword evidence="2" id="KW-1133">Transmembrane helix</keyword>
<organism evidence="4 5">
    <name type="scientific">Saccharothrix texasensis</name>
    <dbReference type="NCBI Taxonomy" id="103734"/>
    <lineage>
        <taxon>Bacteria</taxon>
        <taxon>Bacillati</taxon>
        <taxon>Actinomycetota</taxon>
        <taxon>Actinomycetes</taxon>
        <taxon>Pseudonocardiales</taxon>
        <taxon>Pseudonocardiaceae</taxon>
        <taxon>Saccharothrix</taxon>
    </lineage>
</organism>
<dbReference type="AlphaFoldDB" id="A0A3N1HFJ2"/>
<dbReference type="InterPro" id="IPR053145">
    <property type="entry name" value="AB_hydrolase_Est10"/>
</dbReference>
<dbReference type="GO" id="GO:0004252">
    <property type="term" value="F:serine-type endopeptidase activity"/>
    <property type="evidence" value="ECO:0007669"/>
    <property type="project" value="InterPro"/>
</dbReference>
<keyword evidence="2" id="KW-0812">Transmembrane</keyword>
<evidence type="ECO:0000313" key="4">
    <source>
        <dbReference type="EMBL" id="ROP41240.1"/>
    </source>
</evidence>
<keyword evidence="1" id="KW-0378">Hydrolase</keyword>
<feature type="transmembrane region" description="Helical" evidence="2">
    <location>
        <begin position="326"/>
        <end position="348"/>
    </location>
</feature>
<evidence type="ECO:0000256" key="1">
    <source>
        <dbReference type="ARBA" id="ARBA00022801"/>
    </source>
</evidence>
<comment type="caution">
    <text evidence="4">The sequence shown here is derived from an EMBL/GenBank/DDBJ whole genome shotgun (WGS) entry which is preliminary data.</text>
</comment>
<accession>A0A3N1HFJ2</accession>
<gene>
    <name evidence="4" type="ORF">EDD40_6669</name>
</gene>
<dbReference type="GO" id="GO:0006508">
    <property type="term" value="P:proteolysis"/>
    <property type="evidence" value="ECO:0007669"/>
    <property type="project" value="InterPro"/>
</dbReference>
<dbReference type="InterPro" id="IPR006311">
    <property type="entry name" value="TAT_signal"/>
</dbReference>
<feature type="signal peptide" evidence="3">
    <location>
        <begin position="1"/>
        <end position="32"/>
    </location>
</feature>
<sequence>MLPERNSRLRRALVRLLAALAVGLVLAPPAHADPAGLVERDVTFTSGDLALHGTVIAPDTAGRHPAMVMVHGSGRTSRDGYRQEAEAFARSGIVTLIYDKRPKRSKSDVDFELLAGDALAALRALTTHPGVDPARTGLWGVSEGGWVAPLAAAGSPDVAFVVTVGAPGVAPERQQSWNLANRLAAAGVSGSLVDTVTRTTLGLLVGAGLFPESGYDPAPVLARLTQPVLGLWGDLDRVIPGAESLRVFQESLDRAGNREHTLRTVPGADHTMRRSPDGFQRGDEISPDYLAQVAAWVTATGPRAVDVGPPSRQERQSTPVEPGSPAVQLVAVALLLVAFAGYGLSAAVRRHRSAPPVRRPARLLATTGLLSVLGLVGYLGHLASDGAKSLGAVVLGRPLPWLALQALAVAVVVAAVVTAVRAWQVRTDLAAGRRVRLGLLVAGGVLFVPWAVHWGLLLP</sequence>
<dbReference type="RefSeq" id="WP_246037993.1">
    <property type="nucleotide sequence ID" value="NZ_RJKM01000001.1"/>
</dbReference>
<proteinExistence type="predicted"/>
<dbReference type="InterPro" id="IPR002471">
    <property type="entry name" value="Pept_S9_AS"/>
</dbReference>
<evidence type="ECO:0000256" key="2">
    <source>
        <dbReference type="SAM" id="Phobius"/>
    </source>
</evidence>
<dbReference type="InterPro" id="IPR029058">
    <property type="entry name" value="AB_hydrolase_fold"/>
</dbReference>
<dbReference type="PANTHER" id="PTHR43265:SF1">
    <property type="entry name" value="ESTERASE ESTD"/>
    <property type="match status" value="1"/>
</dbReference>
<protein>
    <recommendedName>
        <fullName evidence="6">Peptidase S9 prolyl oligopeptidase catalytic domain-containing protein</fullName>
    </recommendedName>
</protein>
<keyword evidence="3" id="KW-0732">Signal</keyword>
<name>A0A3N1HFJ2_9PSEU</name>
<evidence type="ECO:0008006" key="6">
    <source>
        <dbReference type="Google" id="ProtNLM"/>
    </source>
</evidence>
<feature type="transmembrane region" description="Helical" evidence="2">
    <location>
        <begin position="360"/>
        <end position="381"/>
    </location>
</feature>
<dbReference type="GO" id="GO:0052689">
    <property type="term" value="F:carboxylic ester hydrolase activity"/>
    <property type="evidence" value="ECO:0007669"/>
    <property type="project" value="TreeGrafter"/>
</dbReference>
<keyword evidence="2" id="KW-0472">Membrane</keyword>